<evidence type="ECO:0000256" key="1">
    <source>
        <dbReference type="SAM" id="Phobius"/>
    </source>
</evidence>
<protein>
    <recommendedName>
        <fullName evidence="2">E3 ubiquitin-protein ligase APD1-4 middle domain-containing protein</fullName>
    </recommendedName>
</protein>
<dbReference type="PANTHER" id="PTHR39077:SF2">
    <property type="entry name" value="E3 UBIQUITIN-PROTEIN LIGASE APD1-4 MIDDLE DOMAIN-CONTAINING PROTEIN"/>
    <property type="match status" value="1"/>
</dbReference>
<gene>
    <name evidence="3" type="ORF">KGM_211105</name>
</gene>
<name>A0A212FD90_DANPL</name>
<dbReference type="EMBL" id="AGBW02009105">
    <property type="protein sequence ID" value="OWR51668.1"/>
    <property type="molecule type" value="Genomic_DNA"/>
</dbReference>
<dbReference type="Pfam" id="PF16041">
    <property type="entry name" value="APD1-4_M"/>
    <property type="match status" value="1"/>
</dbReference>
<dbReference type="PANTHER" id="PTHR39077">
    <property type="entry name" value="DUF4793 DOMAIN-CONTAINING PROTEIN"/>
    <property type="match status" value="1"/>
</dbReference>
<evidence type="ECO:0000313" key="4">
    <source>
        <dbReference type="Proteomes" id="UP000007151"/>
    </source>
</evidence>
<dbReference type="AlphaFoldDB" id="A0A212FD90"/>
<organism evidence="3 4">
    <name type="scientific">Danaus plexippus plexippus</name>
    <dbReference type="NCBI Taxonomy" id="278856"/>
    <lineage>
        <taxon>Eukaryota</taxon>
        <taxon>Metazoa</taxon>
        <taxon>Ecdysozoa</taxon>
        <taxon>Arthropoda</taxon>
        <taxon>Hexapoda</taxon>
        <taxon>Insecta</taxon>
        <taxon>Pterygota</taxon>
        <taxon>Neoptera</taxon>
        <taxon>Endopterygota</taxon>
        <taxon>Lepidoptera</taxon>
        <taxon>Glossata</taxon>
        <taxon>Ditrysia</taxon>
        <taxon>Papilionoidea</taxon>
        <taxon>Nymphalidae</taxon>
        <taxon>Danainae</taxon>
        <taxon>Danaini</taxon>
        <taxon>Danaina</taxon>
        <taxon>Danaus</taxon>
        <taxon>Danaus</taxon>
    </lineage>
</organism>
<keyword evidence="1" id="KW-0472">Membrane</keyword>
<keyword evidence="1" id="KW-0812">Transmembrane</keyword>
<dbReference type="eggNOG" id="ENOG502QUCB">
    <property type="taxonomic scope" value="Eukaryota"/>
</dbReference>
<proteinExistence type="predicted"/>
<dbReference type="InterPro" id="IPR032010">
    <property type="entry name" value="APD1-4_M"/>
</dbReference>
<keyword evidence="4" id="KW-1185">Reference proteome</keyword>
<comment type="caution">
    <text evidence="3">The sequence shown here is derived from an EMBL/GenBank/DDBJ whole genome shotgun (WGS) entry which is preliminary data.</text>
</comment>
<evidence type="ECO:0000259" key="2">
    <source>
        <dbReference type="Pfam" id="PF16041"/>
    </source>
</evidence>
<reference evidence="3 4" key="1">
    <citation type="journal article" date="2011" name="Cell">
        <title>The monarch butterfly genome yields insights into long-distance migration.</title>
        <authorList>
            <person name="Zhan S."/>
            <person name="Merlin C."/>
            <person name="Boore J.L."/>
            <person name="Reppert S.M."/>
        </authorList>
    </citation>
    <scope>NUCLEOTIDE SEQUENCE [LARGE SCALE GENOMIC DNA]</scope>
    <source>
        <strain evidence="3">F-2</strain>
    </source>
</reference>
<dbReference type="Proteomes" id="UP000007151">
    <property type="component" value="Unassembled WGS sequence"/>
</dbReference>
<dbReference type="KEGG" id="dpl:KGM_211105"/>
<dbReference type="InParanoid" id="A0A212FD90"/>
<evidence type="ECO:0000313" key="3">
    <source>
        <dbReference type="EMBL" id="OWR51668.1"/>
    </source>
</evidence>
<keyword evidence="1" id="KW-1133">Transmembrane helix</keyword>
<accession>A0A212FD90</accession>
<feature type="transmembrane region" description="Helical" evidence="1">
    <location>
        <begin position="68"/>
        <end position="87"/>
    </location>
</feature>
<feature type="domain" description="E3 ubiquitin-protein ligase APD1-4 middle" evidence="2">
    <location>
        <begin position="8"/>
        <end position="85"/>
    </location>
</feature>
<sequence length="88" mass="9924">MNATANILEDTSYSNISDSKICLNKTECQFNVDMFSDELVIVEVPTKDGLNNNDEDTFVLMSVCHPRMSVYIIFPVSVLLLILLFAFL</sequence>